<keyword evidence="1" id="KW-1133">Transmembrane helix</keyword>
<organism evidence="2 3">
    <name type="scientific">Coleophoma crateriformis</name>
    <dbReference type="NCBI Taxonomy" id="565419"/>
    <lineage>
        <taxon>Eukaryota</taxon>
        <taxon>Fungi</taxon>
        <taxon>Dikarya</taxon>
        <taxon>Ascomycota</taxon>
        <taxon>Pezizomycotina</taxon>
        <taxon>Leotiomycetes</taxon>
        <taxon>Helotiales</taxon>
        <taxon>Dermateaceae</taxon>
        <taxon>Coleophoma</taxon>
    </lineage>
</organism>
<dbReference type="AlphaFoldDB" id="A0A3D8QLE4"/>
<evidence type="ECO:0000256" key="1">
    <source>
        <dbReference type="SAM" id="Phobius"/>
    </source>
</evidence>
<evidence type="ECO:0000313" key="3">
    <source>
        <dbReference type="Proteomes" id="UP000256328"/>
    </source>
</evidence>
<feature type="transmembrane region" description="Helical" evidence="1">
    <location>
        <begin position="523"/>
        <end position="544"/>
    </location>
</feature>
<keyword evidence="3" id="KW-1185">Reference proteome</keyword>
<feature type="transmembrane region" description="Helical" evidence="1">
    <location>
        <begin position="139"/>
        <end position="164"/>
    </location>
</feature>
<sequence>MIPYSFSEVASNSESSTQEHEYKAIWGIGWWTPTLIIVSYLSAVLIAVGHLLFFNFLDGKIAEGPGLVFEQSYMTTISNILAASFEITIQTSLGIAFVQYLWHVLRKVALPVSTIETLFCLRSSPQLVFSGTGLRNAPMLTFIAIVIFATYIAKAFPTGAITVVTSKQSLITEMSVPTYNGSFVGNGSAVDATKFTFDTFITDGDFLESGYMMPQQTTQAFLKRLANSVVISGAPMTMPSLCGSNCSYTTVFEGPYLKCNRSLSTVSSSLNSTVVTTVGGLDPVIYNGTWSLPNATYTATTLSVMAGSQDRISYVAEQQVLSCASYRVDYTFKNIYENGVQNFSMSKSNLQPLTDFTTEPGVNVTGFWDLDTEDFGTTAAEWNSTSLRFYADVNHMNLIRIIGMTLAGQYSVFGLKVLGALNTTIPGYGGLWTTDAGWLDTTLGTGTTTVGPINGTLIANSQLNNGIPQKTISFNITEEALNSMLMNLTLSAITAYNYWQATANVTTSSTVNLYSFSKPLNLILPYFLSLLVSLPLIILGLWALHSNGVSAIDGGFVQLVTTSMGSAALEREAAKACLGGNENIWESLAKLKIRFGELIETGDQPGFYKSMKRAGFGTVDETRPLAKGAEYGMNETSEEPAVRFF</sequence>
<keyword evidence="1" id="KW-0812">Transmembrane</keyword>
<dbReference type="Proteomes" id="UP000256328">
    <property type="component" value="Unassembled WGS sequence"/>
</dbReference>
<dbReference type="EMBL" id="PDLN01000017">
    <property type="protein sequence ID" value="RDW62625.1"/>
    <property type="molecule type" value="Genomic_DNA"/>
</dbReference>
<dbReference type="PANTHER" id="PTHR35041:SF6">
    <property type="entry name" value="FORMYLMETHIONINE DEFORMYLASE-LIKE PROTEIN-RELATED"/>
    <property type="match status" value="1"/>
</dbReference>
<keyword evidence="1" id="KW-0472">Membrane</keyword>
<dbReference type="PANTHER" id="PTHR35041">
    <property type="entry name" value="MEDIATOR OF RNA POLYMERASE II TRANSCRIPTION SUBUNIT 1"/>
    <property type="match status" value="1"/>
</dbReference>
<reference evidence="2 3" key="1">
    <citation type="journal article" date="2018" name="IMA Fungus">
        <title>IMA Genome-F 9: Draft genome sequence of Annulohypoxylon stygium, Aspergillus mulundensis, Berkeleyomyces basicola (syn. Thielaviopsis basicola), Ceratocystis smalleyi, two Cercospora beticola strains, Coleophoma cylindrospora, Fusarium fracticaudum, Phialophora cf. hyalina, and Morchella septimelata.</title>
        <authorList>
            <person name="Wingfield B.D."/>
            <person name="Bills G.F."/>
            <person name="Dong Y."/>
            <person name="Huang W."/>
            <person name="Nel W.J."/>
            <person name="Swalarsk-Parry B.S."/>
            <person name="Vaghefi N."/>
            <person name="Wilken P.M."/>
            <person name="An Z."/>
            <person name="de Beer Z.W."/>
            <person name="De Vos L."/>
            <person name="Chen L."/>
            <person name="Duong T.A."/>
            <person name="Gao Y."/>
            <person name="Hammerbacher A."/>
            <person name="Kikkert J.R."/>
            <person name="Li Y."/>
            <person name="Li H."/>
            <person name="Li K."/>
            <person name="Li Q."/>
            <person name="Liu X."/>
            <person name="Ma X."/>
            <person name="Naidoo K."/>
            <person name="Pethybridge S.J."/>
            <person name="Sun J."/>
            <person name="Steenkamp E.T."/>
            <person name="van der Nest M.A."/>
            <person name="van Wyk S."/>
            <person name="Wingfield M.J."/>
            <person name="Xiong C."/>
            <person name="Yue Q."/>
            <person name="Zhang X."/>
        </authorList>
    </citation>
    <scope>NUCLEOTIDE SEQUENCE [LARGE SCALE GENOMIC DNA]</scope>
    <source>
        <strain evidence="2 3">BP5796</strain>
    </source>
</reference>
<name>A0A3D8QLE4_9HELO</name>
<accession>A0A3D8QLE4</accession>
<dbReference type="OrthoDB" id="5322539at2759"/>
<gene>
    <name evidence="2" type="ORF">BP5796_10927</name>
</gene>
<protein>
    <submittedName>
        <fullName evidence="2">Uncharacterized protein</fullName>
    </submittedName>
</protein>
<feature type="transmembrane region" description="Helical" evidence="1">
    <location>
        <begin position="480"/>
        <end position="499"/>
    </location>
</feature>
<feature type="transmembrane region" description="Helical" evidence="1">
    <location>
        <begin position="35"/>
        <end position="57"/>
    </location>
</feature>
<feature type="transmembrane region" description="Helical" evidence="1">
    <location>
        <begin position="77"/>
        <end position="102"/>
    </location>
</feature>
<evidence type="ECO:0000313" key="2">
    <source>
        <dbReference type="EMBL" id="RDW62625.1"/>
    </source>
</evidence>
<proteinExistence type="predicted"/>
<comment type="caution">
    <text evidence="2">The sequence shown here is derived from an EMBL/GenBank/DDBJ whole genome shotgun (WGS) entry which is preliminary data.</text>
</comment>